<reference evidence="2 3" key="1">
    <citation type="submission" date="2024-05" db="EMBL/GenBank/DDBJ databases">
        <title>Genome sequencing and assembly of Indian major carp, Cirrhinus mrigala (Hamilton, 1822).</title>
        <authorList>
            <person name="Mohindra V."/>
            <person name="Chowdhury L.M."/>
            <person name="Lal K."/>
            <person name="Jena J.K."/>
        </authorList>
    </citation>
    <scope>NUCLEOTIDE SEQUENCE [LARGE SCALE GENOMIC DNA]</scope>
    <source>
        <strain evidence="2">CM1030</strain>
        <tissue evidence="2">Blood</tissue>
    </source>
</reference>
<comment type="caution">
    <text evidence="2">The sequence shown here is derived from an EMBL/GenBank/DDBJ whole genome shotgun (WGS) entry which is preliminary data.</text>
</comment>
<proteinExistence type="predicted"/>
<accession>A0ABD0PJQ3</accession>
<feature type="region of interest" description="Disordered" evidence="1">
    <location>
        <begin position="1"/>
        <end position="50"/>
    </location>
</feature>
<feature type="non-terminal residue" evidence="2">
    <location>
        <position position="86"/>
    </location>
</feature>
<name>A0ABD0PJQ3_CIRMR</name>
<evidence type="ECO:0000313" key="3">
    <source>
        <dbReference type="Proteomes" id="UP001529510"/>
    </source>
</evidence>
<protein>
    <submittedName>
        <fullName evidence="2">Uncharacterized protein</fullName>
    </submittedName>
</protein>
<dbReference type="Proteomes" id="UP001529510">
    <property type="component" value="Unassembled WGS sequence"/>
</dbReference>
<evidence type="ECO:0000256" key="1">
    <source>
        <dbReference type="SAM" id="MobiDB-lite"/>
    </source>
</evidence>
<feature type="non-terminal residue" evidence="2">
    <location>
        <position position="1"/>
    </location>
</feature>
<feature type="compositionally biased region" description="Polar residues" evidence="1">
    <location>
        <begin position="11"/>
        <end position="21"/>
    </location>
</feature>
<keyword evidence="3" id="KW-1185">Reference proteome</keyword>
<dbReference type="EMBL" id="JAMKFB020000015">
    <property type="protein sequence ID" value="KAL0174057.1"/>
    <property type="molecule type" value="Genomic_DNA"/>
</dbReference>
<gene>
    <name evidence="2" type="ORF">M9458_030025</name>
</gene>
<evidence type="ECO:0000313" key="2">
    <source>
        <dbReference type="EMBL" id="KAL0174057.1"/>
    </source>
</evidence>
<organism evidence="2 3">
    <name type="scientific">Cirrhinus mrigala</name>
    <name type="common">Mrigala</name>
    <dbReference type="NCBI Taxonomy" id="683832"/>
    <lineage>
        <taxon>Eukaryota</taxon>
        <taxon>Metazoa</taxon>
        <taxon>Chordata</taxon>
        <taxon>Craniata</taxon>
        <taxon>Vertebrata</taxon>
        <taxon>Euteleostomi</taxon>
        <taxon>Actinopterygii</taxon>
        <taxon>Neopterygii</taxon>
        <taxon>Teleostei</taxon>
        <taxon>Ostariophysi</taxon>
        <taxon>Cypriniformes</taxon>
        <taxon>Cyprinidae</taxon>
        <taxon>Labeoninae</taxon>
        <taxon>Labeonini</taxon>
        <taxon>Cirrhinus</taxon>
    </lineage>
</organism>
<sequence length="86" mass="9237">RITPAPLPIQSPASNRHNSPEPTEIKQPALEKASEQNIAPEPELNDATDQVCEPATLCNAVGVLVEIGEMDYNPTHAPTTQSELPL</sequence>
<dbReference type="AlphaFoldDB" id="A0ABD0PJQ3"/>